<evidence type="ECO:0000313" key="2">
    <source>
        <dbReference type="EMBL" id="MFD2466748.1"/>
    </source>
</evidence>
<dbReference type="Proteomes" id="UP001597483">
    <property type="component" value="Unassembled WGS sequence"/>
</dbReference>
<organism evidence="2 3">
    <name type="scientific">Amycolatopsis silviterrae</name>
    <dbReference type="NCBI Taxonomy" id="1656914"/>
    <lineage>
        <taxon>Bacteria</taxon>
        <taxon>Bacillati</taxon>
        <taxon>Actinomycetota</taxon>
        <taxon>Actinomycetes</taxon>
        <taxon>Pseudonocardiales</taxon>
        <taxon>Pseudonocardiaceae</taxon>
        <taxon>Amycolatopsis</taxon>
    </lineage>
</organism>
<feature type="compositionally biased region" description="Gly residues" evidence="1">
    <location>
        <begin position="43"/>
        <end position="60"/>
    </location>
</feature>
<gene>
    <name evidence="2" type="ORF">ACFSVL_05040</name>
</gene>
<name>A0ABW5H0X1_9PSEU</name>
<reference evidence="3" key="1">
    <citation type="journal article" date="2019" name="Int. J. Syst. Evol. Microbiol.">
        <title>The Global Catalogue of Microorganisms (GCM) 10K type strain sequencing project: providing services to taxonomists for standard genome sequencing and annotation.</title>
        <authorList>
            <consortium name="The Broad Institute Genomics Platform"/>
            <consortium name="The Broad Institute Genome Sequencing Center for Infectious Disease"/>
            <person name="Wu L."/>
            <person name="Ma J."/>
        </authorList>
    </citation>
    <scope>NUCLEOTIDE SEQUENCE [LARGE SCALE GENOMIC DNA]</scope>
    <source>
        <strain evidence="3">CGMCC 4.7641</strain>
    </source>
</reference>
<comment type="caution">
    <text evidence="2">The sequence shown here is derived from an EMBL/GenBank/DDBJ whole genome shotgun (WGS) entry which is preliminary data.</text>
</comment>
<evidence type="ECO:0008006" key="4">
    <source>
        <dbReference type="Google" id="ProtNLM"/>
    </source>
</evidence>
<evidence type="ECO:0000256" key="1">
    <source>
        <dbReference type="SAM" id="MobiDB-lite"/>
    </source>
</evidence>
<dbReference type="EMBL" id="JBHUKS010000004">
    <property type="protein sequence ID" value="MFD2466748.1"/>
    <property type="molecule type" value="Genomic_DNA"/>
</dbReference>
<keyword evidence="3" id="KW-1185">Reference proteome</keyword>
<sequence>MFFGVGEGCEDEFARAWFSGAEQGDAEDDAGLDDVSLSVTGDGGLVGEAGRSDGGFGLSGGEFDLGTDPAAPDGRPPAPVGLGSPDGQAASGGDAAEGEVVGG</sequence>
<protein>
    <recommendedName>
        <fullName evidence="4">BatC protein</fullName>
    </recommendedName>
</protein>
<feature type="compositionally biased region" description="Low complexity" evidence="1">
    <location>
        <begin position="61"/>
        <end position="73"/>
    </location>
</feature>
<evidence type="ECO:0000313" key="3">
    <source>
        <dbReference type="Proteomes" id="UP001597483"/>
    </source>
</evidence>
<accession>A0ABW5H0X1</accession>
<proteinExistence type="predicted"/>
<feature type="region of interest" description="Disordered" evidence="1">
    <location>
        <begin position="43"/>
        <end position="103"/>
    </location>
</feature>
<feature type="compositionally biased region" description="Low complexity" evidence="1">
    <location>
        <begin position="83"/>
        <end position="94"/>
    </location>
</feature>
<dbReference type="RefSeq" id="WP_378302031.1">
    <property type="nucleotide sequence ID" value="NZ_JBHUKS010000004.1"/>
</dbReference>